<accession>A0A382I2C5</accession>
<dbReference type="Gene3D" id="2.40.128.110">
    <property type="entry name" value="Lipid/polyisoprenoid-binding, YceI-like"/>
    <property type="match status" value="1"/>
</dbReference>
<dbReference type="EMBL" id="UINC01064749">
    <property type="protein sequence ID" value="SVB93708.1"/>
    <property type="molecule type" value="Genomic_DNA"/>
</dbReference>
<name>A0A382I2C5_9ZZZZ</name>
<evidence type="ECO:0000313" key="2">
    <source>
        <dbReference type="EMBL" id="SVB93708.1"/>
    </source>
</evidence>
<proteinExistence type="predicted"/>
<gene>
    <name evidence="2" type="ORF">METZ01_LOCUS246562</name>
</gene>
<dbReference type="PANTHER" id="PTHR34406:SF1">
    <property type="entry name" value="PROTEIN YCEI"/>
    <property type="match status" value="1"/>
</dbReference>
<dbReference type="InterPro" id="IPR007372">
    <property type="entry name" value="Lipid/polyisoprenoid-bd_YceI"/>
</dbReference>
<dbReference type="Pfam" id="PF04264">
    <property type="entry name" value="YceI"/>
    <property type="match status" value="1"/>
</dbReference>
<reference evidence="2" key="1">
    <citation type="submission" date="2018-05" db="EMBL/GenBank/DDBJ databases">
        <authorList>
            <person name="Lanie J.A."/>
            <person name="Ng W.-L."/>
            <person name="Kazmierczak K.M."/>
            <person name="Andrzejewski T.M."/>
            <person name="Davidsen T.M."/>
            <person name="Wayne K.J."/>
            <person name="Tettelin H."/>
            <person name="Glass J.I."/>
            <person name="Rusch D."/>
            <person name="Podicherti R."/>
            <person name="Tsui H.-C.T."/>
            <person name="Winkler M.E."/>
        </authorList>
    </citation>
    <scope>NUCLEOTIDE SEQUENCE</scope>
</reference>
<dbReference type="SUPFAM" id="SSF101874">
    <property type="entry name" value="YceI-like"/>
    <property type="match status" value="1"/>
</dbReference>
<sequence>MKRVLRLAAFPVVLFWGSADAETYQIDVTHSSVDFAIRHLVGKTKGRFAEFGGTIVYDPVAPAATSINGTIQVKSIDTGNERRDGHLQSGDFFDAKEFPTITFVSTQVEEKGGKLQVVGTLTMHGVSKQIAILVEVLGTAVNPRNKKNQIGLEAEFTIKASDYGVNSWDNFSAVLGDEVDIEVLIEANAG</sequence>
<evidence type="ECO:0000259" key="1">
    <source>
        <dbReference type="SMART" id="SM00867"/>
    </source>
</evidence>
<protein>
    <recommendedName>
        <fullName evidence="1">Lipid/polyisoprenoid-binding YceI-like domain-containing protein</fullName>
    </recommendedName>
</protein>
<dbReference type="SMART" id="SM00867">
    <property type="entry name" value="YceI"/>
    <property type="match status" value="1"/>
</dbReference>
<feature type="domain" description="Lipid/polyisoprenoid-binding YceI-like" evidence="1">
    <location>
        <begin position="23"/>
        <end position="188"/>
    </location>
</feature>
<dbReference type="PANTHER" id="PTHR34406">
    <property type="entry name" value="PROTEIN YCEI"/>
    <property type="match status" value="1"/>
</dbReference>
<dbReference type="AlphaFoldDB" id="A0A382I2C5"/>
<organism evidence="2">
    <name type="scientific">marine metagenome</name>
    <dbReference type="NCBI Taxonomy" id="408172"/>
    <lineage>
        <taxon>unclassified sequences</taxon>
        <taxon>metagenomes</taxon>
        <taxon>ecological metagenomes</taxon>
    </lineage>
</organism>
<dbReference type="InterPro" id="IPR036761">
    <property type="entry name" value="TTHA0802/YceI-like_sf"/>
</dbReference>